<evidence type="ECO:0000313" key="3">
    <source>
        <dbReference type="Proteomes" id="UP000249260"/>
    </source>
</evidence>
<dbReference type="OrthoDB" id="183023at2"/>
<comment type="caution">
    <text evidence="2">The sequence shown here is derived from an EMBL/GenBank/DDBJ whole genome shotgun (WGS) entry which is preliminary data.</text>
</comment>
<keyword evidence="2" id="KW-0223">Dioxygenase</keyword>
<evidence type="ECO:0000256" key="1">
    <source>
        <dbReference type="SAM" id="MobiDB-lite"/>
    </source>
</evidence>
<evidence type="ECO:0000313" key="2">
    <source>
        <dbReference type="EMBL" id="RAP76842.1"/>
    </source>
</evidence>
<feature type="region of interest" description="Disordered" evidence="1">
    <location>
        <begin position="252"/>
        <end position="294"/>
    </location>
</feature>
<keyword evidence="3" id="KW-1185">Reference proteome</keyword>
<name>A0A328U462_9BACL</name>
<dbReference type="InterPro" id="IPR008775">
    <property type="entry name" value="Phytyl_CoA_dOase-like"/>
</dbReference>
<proteinExistence type="predicted"/>
<gene>
    <name evidence="2" type="ORF">DL346_10360</name>
</gene>
<dbReference type="Gene3D" id="2.60.120.620">
    <property type="entry name" value="q2cbj1_9rhob like domain"/>
    <property type="match status" value="1"/>
</dbReference>
<sequence>MGKRELEMGSMYLTELRSSNDIWEDTAALRERLREDGYLLIRGFHDRAKVQKARMAFLRNMHERGLLDDAAPVEEGLLKDGTKWGGLSGGTAEELENEFQPFLDVVNGPAVMGFFDRLLGEPSLTFDYKWLRSVGYGGNTGAHYDIVYMGRGSQNVYTMWTPFGDIPPDQGTLAMLLGSQHYEKIRKTYGKVDVDRDNAPGWFTEDPIEIVDKYGGQWATTAFEAGDAIIFGMFMMHGSLNNTTNHVRISSDTRYQPASEPTDERWVGRKPKKHLAQQSAPPKPIEQLRKEWGV</sequence>
<accession>A0A328U462</accession>
<dbReference type="AlphaFoldDB" id="A0A328U462"/>
<protein>
    <submittedName>
        <fullName evidence="2">Phytanoyl-CoA dioxygenase</fullName>
    </submittedName>
</protein>
<dbReference type="GO" id="GO:0016706">
    <property type="term" value="F:2-oxoglutarate-dependent dioxygenase activity"/>
    <property type="evidence" value="ECO:0007669"/>
    <property type="project" value="UniProtKB-ARBA"/>
</dbReference>
<dbReference type="Pfam" id="PF05721">
    <property type="entry name" value="PhyH"/>
    <property type="match status" value="1"/>
</dbReference>
<dbReference type="PANTHER" id="PTHR40128">
    <property type="entry name" value="EXPRESSED PROTEIN"/>
    <property type="match status" value="1"/>
</dbReference>
<dbReference type="Proteomes" id="UP000249260">
    <property type="component" value="Unassembled WGS sequence"/>
</dbReference>
<dbReference type="SUPFAM" id="SSF51197">
    <property type="entry name" value="Clavaminate synthase-like"/>
    <property type="match status" value="1"/>
</dbReference>
<keyword evidence="2" id="KW-0560">Oxidoreductase</keyword>
<reference evidence="2 3" key="1">
    <citation type="submission" date="2018-06" db="EMBL/GenBank/DDBJ databases">
        <title>Paenibacillus montanisoli sp. nov., isolated from mountain area soil.</title>
        <authorList>
            <person name="Wu M."/>
        </authorList>
    </citation>
    <scope>NUCLEOTIDE SEQUENCE [LARGE SCALE GENOMIC DNA]</scope>
    <source>
        <strain evidence="2 3">RA17</strain>
    </source>
</reference>
<organism evidence="2 3">
    <name type="scientific">Paenibacillus montanisoli</name>
    <dbReference type="NCBI Taxonomy" id="2081970"/>
    <lineage>
        <taxon>Bacteria</taxon>
        <taxon>Bacillati</taxon>
        <taxon>Bacillota</taxon>
        <taxon>Bacilli</taxon>
        <taxon>Bacillales</taxon>
        <taxon>Paenibacillaceae</taxon>
        <taxon>Paenibacillus</taxon>
    </lineage>
</organism>
<dbReference type="PANTHER" id="PTHR40128:SF1">
    <property type="entry name" value="PHYTANOYL-COA HYDROXYLASE"/>
    <property type="match status" value="1"/>
</dbReference>
<dbReference type="EMBL" id="QLUW01000002">
    <property type="protein sequence ID" value="RAP76842.1"/>
    <property type="molecule type" value="Genomic_DNA"/>
</dbReference>